<organism evidence="1 2">
    <name type="scientific">Albugo candida</name>
    <dbReference type="NCBI Taxonomy" id="65357"/>
    <lineage>
        <taxon>Eukaryota</taxon>
        <taxon>Sar</taxon>
        <taxon>Stramenopiles</taxon>
        <taxon>Oomycota</taxon>
        <taxon>Peronosporomycetes</taxon>
        <taxon>Albuginales</taxon>
        <taxon>Albuginaceae</taxon>
        <taxon>Albugo</taxon>
    </lineage>
</organism>
<sequence>MVEIEEVGNAFESEELAQLNCTTRRLYTILHKSLHDLQTTSITADNKSVEPRLQHDKVRRETDSLLDVVSKNEKCQQRIEHRREDANMLMESGILLYNVSRSLLKSYESMEKDANSEDKYLLIMTRFTATKVMAFSLLAESDRKENLSISYIDDCIDVLRSLGRVGLLSLQNIYTDASKSSEYLLLACDTLAHSSNIWSKIGLSYLTKVKHNTELEEILEDLWDFSRSHMEVLTIMISTTDDNVKLSININSLTNVLHELQELCPYVPAYTADLLKAIKTTVIEFEKAGKLKYCISLIEESIRISDSIEVGHENATDPSADEFKQFLMLRLFEELFEQKDYQRAETCYSFLPNRKDPSALLVMLKLCLSQKQYQRAKNITGAIIEQNNFEKALLATKTIVQAEEYSADSLMMYDTLRRQYGGNCLDVDFEEMCDLMKANQIPDSAAFQKRVLGLNKRLQDSESDTSAHLNRLHRCVFELTHDELKRNSLEICRTWAEVGLNLAFNQDEAACYMRQFEDYELSLPRLMCKLAVLSRILSQSFSKGGSTKEGVYWAKEASKTDHSKKSLFLLFGTSLVGDSCDSQNLSAESLQDILKRDDVDVNDMIALCKLAYDSKSVDTCYKLSGCICEKLSSEGTNIGPMVLPVGALLQSVAQMLVQRSMDANRTIIEDQSLHLMEQFVNCSRKFTSENAASFGSSEVFEWFYALSFRLAKKTNSFDCYLIAATIAERCSELYPTTSKLQSRSICCKMAAICIYVQKLESLDRPSLQKLSDLIELLLEANAVSVDTSLSIDRAYLGKCALAVKLRLGEEDTSQLLQMCKAKFGGSTLELTEAAELVLYTSSFAEVSEIRDKYLALARDIYKHALQILLQQEKADGRKLGIIFRRIVQLAETRQIVFEWLEQFLQVSQSIDVEVEDIDAEWLLAKSWNLGVHHYRCELFKQAKESFQQAISLIDCHPFLKKQYGSRIKQQHQAIIAKIAQQS</sequence>
<accession>A0A024GAU2</accession>
<evidence type="ECO:0000313" key="2">
    <source>
        <dbReference type="Proteomes" id="UP000053237"/>
    </source>
</evidence>
<comment type="caution">
    <text evidence="1">The sequence shown here is derived from an EMBL/GenBank/DDBJ whole genome shotgun (WGS) entry which is preliminary data.</text>
</comment>
<dbReference type="AlphaFoldDB" id="A0A024GAU2"/>
<gene>
    <name evidence="1" type="ORF">BN9_042060</name>
</gene>
<evidence type="ECO:0000313" key="1">
    <source>
        <dbReference type="EMBL" id="CCI43422.1"/>
    </source>
</evidence>
<name>A0A024GAU2_9STRA</name>
<dbReference type="Proteomes" id="UP000053237">
    <property type="component" value="Unassembled WGS sequence"/>
</dbReference>
<dbReference type="OrthoDB" id="65716at2759"/>
<dbReference type="EMBL" id="CAIX01000048">
    <property type="protein sequence ID" value="CCI43422.1"/>
    <property type="molecule type" value="Genomic_DNA"/>
</dbReference>
<reference evidence="1 2" key="1">
    <citation type="submission" date="2012-05" db="EMBL/GenBank/DDBJ databases">
        <title>Recombination and specialization in a pathogen metapopulation.</title>
        <authorList>
            <person name="Gardiner A."/>
            <person name="Kemen E."/>
            <person name="Schultz-Larsen T."/>
            <person name="MacLean D."/>
            <person name="Van Oosterhout C."/>
            <person name="Jones J.D.G."/>
        </authorList>
    </citation>
    <scope>NUCLEOTIDE SEQUENCE [LARGE SCALE GENOMIC DNA]</scope>
    <source>
        <strain evidence="1 2">Ac Nc2</strain>
    </source>
</reference>
<protein>
    <recommendedName>
        <fullName evidence="3">Protein ZIP4 homolog</fullName>
    </recommendedName>
</protein>
<keyword evidence="2" id="KW-1185">Reference proteome</keyword>
<dbReference type="InParanoid" id="A0A024GAU2"/>
<dbReference type="STRING" id="65357.A0A024GAU2"/>
<proteinExistence type="predicted"/>
<evidence type="ECO:0008006" key="3">
    <source>
        <dbReference type="Google" id="ProtNLM"/>
    </source>
</evidence>